<organism evidence="2 3">
    <name type="scientific">Ligilactobacillus salivarius str. Ren</name>
    <dbReference type="NCBI Taxonomy" id="1194971"/>
    <lineage>
        <taxon>Bacteria</taxon>
        <taxon>Bacillati</taxon>
        <taxon>Bacillota</taxon>
        <taxon>Bacilli</taxon>
        <taxon>Lactobacillales</taxon>
        <taxon>Lactobacillaceae</taxon>
        <taxon>Ligilactobacillus</taxon>
    </lineage>
</organism>
<keyword evidence="2" id="KW-0614">Plasmid</keyword>
<reference evidence="2 3" key="1">
    <citation type="submission" date="2015-04" db="EMBL/GenBank/DDBJ databases">
        <title>Complete genome sequence of Lactobacillus salivarius Ren, a probiotic strain with antitumor activity.</title>
        <authorList>
            <person name="Sun E."/>
            <person name="Zhao L."/>
            <person name="Liu S."/>
            <person name="Zhang M."/>
            <person name="Guo H."/>
            <person name="Ren F."/>
        </authorList>
    </citation>
    <scope>NUCLEOTIDE SEQUENCE [LARGE SCALE GENOMIC DNA]</scope>
    <source>
        <strain evidence="2 3">Ren</strain>
        <plasmid evidence="2 3">pR1</plasmid>
    </source>
</reference>
<keyword evidence="1" id="KW-0812">Transmembrane</keyword>
<feature type="transmembrane region" description="Helical" evidence="1">
    <location>
        <begin position="30"/>
        <end position="48"/>
    </location>
</feature>
<sequence length="55" mass="6383">MTYFWIRTIAGILVVATISTSYYLKTGHAWIFIVVVISALIEIPLSYYQEKKKNK</sequence>
<evidence type="ECO:0000313" key="3">
    <source>
        <dbReference type="Proteomes" id="UP000035027"/>
    </source>
</evidence>
<accession>A0A0F7PW23</accession>
<dbReference type="EMBL" id="CP011404">
    <property type="protein sequence ID" value="AKI05352.1"/>
    <property type="molecule type" value="Genomic_DNA"/>
</dbReference>
<dbReference type="Proteomes" id="UP000035027">
    <property type="component" value="Plasmid pR1"/>
</dbReference>
<gene>
    <name evidence="2" type="ORF">LsR_01834</name>
</gene>
<keyword evidence="1" id="KW-0472">Membrane</keyword>
<evidence type="ECO:0000313" key="2">
    <source>
        <dbReference type="EMBL" id="AKI05352.1"/>
    </source>
</evidence>
<keyword evidence="1" id="KW-1133">Transmembrane helix</keyword>
<proteinExistence type="predicted"/>
<dbReference type="PATRIC" id="fig|1194971.3.peg.1823"/>
<evidence type="ECO:0000256" key="1">
    <source>
        <dbReference type="SAM" id="Phobius"/>
    </source>
</evidence>
<name>A0A0F7PW23_9LACO</name>
<dbReference type="RefSeq" id="WP_155400836.1">
    <property type="nucleotide sequence ID" value="NZ_CP011404.1"/>
</dbReference>
<geneLocation type="plasmid" evidence="2 3">
    <name>pR1</name>
</geneLocation>
<dbReference type="AlphaFoldDB" id="A0A0F7PW23"/>
<protein>
    <submittedName>
        <fullName evidence="2">Uncharacterized protein</fullName>
    </submittedName>
</protein>
<feature type="transmembrane region" description="Helical" evidence="1">
    <location>
        <begin position="5"/>
        <end position="24"/>
    </location>
</feature>